<organism evidence="1 2">
    <name type="scientific">Candidatus Ethanoperedens thermophilum</name>
    <dbReference type="NCBI Taxonomy" id="2766897"/>
    <lineage>
        <taxon>Archaea</taxon>
        <taxon>Methanobacteriati</taxon>
        <taxon>Methanobacteriota</taxon>
        <taxon>Stenosarchaea group</taxon>
        <taxon>Methanomicrobia</taxon>
        <taxon>Methanosarcinales</taxon>
        <taxon>Methanosarcinales incertae sedis</taxon>
        <taxon>GOM Arc I cluster</taxon>
        <taxon>Candidatus Ethanoperedens</taxon>
    </lineage>
</organism>
<dbReference type="Proteomes" id="UP000606580">
    <property type="component" value="Unassembled WGS sequence"/>
</dbReference>
<gene>
    <name evidence="1" type="ORF">GIS02_05080</name>
</gene>
<sequence length="53" mass="6357">MKMETRFEYVIKVDGKDVWHGLNPEEKFDEIVVKNPKRKVSVAWRTHEKVLIC</sequence>
<name>A0A848DAM2_9EURY</name>
<accession>A0A848DAM2</accession>
<dbReference type="EMBL" id="WNEG01000090">
    <property type="protein sequence ID" value="NMG83563.1"/>
    <property type="molecule type" value="Genomic_DNA"/>
</dbReference>
<dbReference type="AlphaFoldDB" id="A0A848DAM2"/>
<comment type="caution">
    <text evidence="1">The sequence shown here is derived from an EMBL/GenBank/DDBJ whole genome shotgun (WGS) entry which is preliminary data.</text>
</comment>
<protein>
    <submittedName>
        <fullName evidence="1">Uncharacterized protein</fullName>
    </submittedName>
</protein>
<reference evidence="1" key="1">
    <citation type="journal article" date="2020" name="MBio">
        <title>'Candidatus Ethanoperedens,' a Thermophilic Genus of Archaea Mediating the Anaerobic Oxidation of Ethane.</title>
        <authorList>
            <person name="Hahn C.J."/>
            <person name="Laso-Perez R."/>
            <person name="Vulcano F."/>
            <person name="Vaziourakis K.M."/>
            <person name="Stokke R."/>
            <person name="Steen I.H."/>
            <person name="Teske A."/>
            <person name="Boetius A."/>
            <person name="Liebeke M."/>
            <person name="Amann R."/>
            <person name="Knittel K."/>
            <person name="Wegener G."/>
        </authorList>
    </citation>
    <scope>NUCLEOTIDE SEQUENCE</scope>
    <source>
        <strain evidence="1">GoM-Arc1-LC-WB58</strain>
    </source>
</reference>
<proteinExistence type="predicted"/>
<evidence type="ECO:0000313" key="2">
    <source>
        <dbReference type="Proteomes" id="UP000606580"/>
    </source>
</evidence>
<evidence type="ECO:0000313" key="1">
    <source>
        <dbReference type="EMBL" id="NMG83563.1"/>
    </source>
</evidence>